<proteinExistence type="predicted"/>
<accession>A0AAJ7DYI7</accession>
<gene>
    <name evidence="2" type="primary">LOC105364777</name>
</gene>
<dbReference type="AlphaFoldDB" id="A0AAJ7DYI7"/>
<reference evidence="2" key="1">
    <citation type="submission" date="2025-08" db="UniProtKB">
        <authorList>
            <consortium name="RefSeq"/>
        </authorList>
    </citation>
    <scope>IDENTIFICATION</scope>
</reference>
<dbReference type="GO" id="GO:0000209">
    <property type="term" value="P:protein polyubiquitination"/>
    <property type="evidence" value="ECO:0007669"/>
    <property type="project" value="TreeGrafter"/>
</dbReference>
<evidence type="ECO:0000313" key="2">
    <source>
        <dbReference type="RefSeq" id="XP_011501103.1"/>
    </source>
</evidence>
<dbReference type="GO" id="GO:0032436">
    <property type="term" value="P:positive regulation of proteasomal ubiquitin-dependent protein catabolic process"/>
    <property type="evidence" value="ECO:0007669"/>
    <property type="project" value="TreeGrafter"/>
</dbReference>
<dbReference type="GeneID" id="105364777"/>
<organism evidence="1 2">
    <name type="scientific">Ceratosolen solmsi marchali</name>
    <dbReference type="NCBI Taxonomy" id="326594"/>
    <lineage>
        <taxon>Eukaryota</taxon>
        <taxon>Metazoa</taxon>
        <taxon>Ecdysozoa</taxon>
        <taxon>Arthropoda</taxon>
        <taxon>Hexapoda</taxon>
        <taxon>Insecta</taxon>
        <taxon>Pterygota</taxon>
        <taxon>Neoptera</taxon>
        <taxon>Endopterygota</taxon>
        <taxon>Hymenoptera</taxon>
        <taxon>Apocrita</taxon>
        <taxon>Proctotrupomorpha</taxon>
        <taxon>Chalcidoidea</taxon>
        <taxon>Agaonidae</taxon>
        <taxon>Agaoninae</taxon>
        <taxon>Ceratosolen</taxon>
    </lineage>
</organism>
<name>A0AAJ7DYI7_9HYME</name>
<protein>
    <submittedName>
        <fullName evidence="2">F-box only protein 22-like</fullName>
    </submittedName>
</protein>
<keyword evidence="1" id="KW-1185">Reference proteome</keyword>
<dbReference type="PANTHER" id="PTHR14939:SF5">
    <property type="entry name" value="F-BOX ONLY PROTEIN 22"/>
    <property type="match status" value="1"/>
</dbReference>
<dbReference type="KEGG" id="csol:105364777"/>
<dbReference type="Proteomes" id="UP000695007">
    <property type="component" value="Unplaced"/>
</dbReference>
<dbReference type="RefSeq" id="XP_011501103.1">
    <property type="nucleotide sequence ID" value="XM_011502801.1"/>
</dbReference>
<dbReference type="PANTHER" id="PTHR14939">
    <property type="entry name" value="F-BOX ONLY PROTEIN 22"/>
    <property type="match status" value="1"/>
</dbReference>
<sequence>MKGLQKRYTPGTFSLWGGICVDLKLCKKFNSTQICAQSIHWTAITLSSPTLQSWSTVLLYSCRSELLIQENLENLKKNIHLQKHSLGLMFSCCVRIDWKDMEVAVFKKVFPNVPLIGLHGDGEYGLNTLSEKRENLMHTYSTIFTILTYQ</sequence>
<evidence type="ECO:0000313" key="1">
    <source>
        <dbReference type="Proteomes" id="UP000695007"/>
    </source>
</evidence>